<reference evidence="1 2" key="1">
    <citation type="submission" date="2016-11" db="EMBL/GenBank/DDBJ databases">
        <authorList>
            <person name="Jaros S."/>
            <person name="Januszkiewicz K."/>
            <person name="Wedrychowicz H."/>
        </authorList>
    </citation>
    <scope>NUCLEOTIDE SEQUENCE [LARGE SCALE GENOMIC DNA]</scope>
    <source>
        <strain evidence="1 2">DSM 21425</strain>
    </source>
</reference>
<dbReference type="EMBL" id="FQYY01000004">
    <property type="protein sequence ID" value="SHI76455.1"/>
    <property type="molecule type" value="Genomic_DNA"/>
</dbReference>
<dbReference type="InterPro" id="IPR032710">
    <property type="entry name" value="NTF2-like_dom_sf"/>
</dbReference>
<evidence type="ECO:0008006" key="3">
    <source>
        <dbReference type="Google" id="ProtNLM"/>
    </source>
</evidence>
<keyword evidence="2" id="KW-1185">Reference proteome</keyword>
<sequence>MRLFFILFIFMSTFLGFSQSSLTSPEKIIEDFFVAFHQQDTTMLRSLAYKDIQIKYIGKTKEGVTKLNAGVFKEFLSDLKNIPEDVKFEERLGFYSVEQDNCLASVWMPYEFYLNKELSHCGVNNFQLISTKKGWKIFSIVDTRKKEACKH</sequence>
<dbReference type="Proteomes" id="UP000184225">
    <property type="component" value="Unassembled WGS sequence"/>
</dbReference>
<evidence type="ECO:0000313" key="2">
    <source>
        <dbReference type="Proteomes" id="UP000184225"/>
    </source>
</evidence>
<protein>
    <recommendedName>
        <fullName evidence="3">Lumazine-binding</fullName>
    </recommendedName>
</protein>
<name>A0A1M6DTE9_9FLAO</name>
<evidence type="ECO:0000313" key="1">
    <source>
        <dbReference type="EMBL" id="SHI76455.1"/>
    </source>
</evidence>
<dbReference type="SUPFAM" id="SSF54427">
    <property type="entry name" value="NTF2-like"/>
    <property type="match status" value="1"/>
</dbReference>
<dbReference type="AlphaFoldDB" id="A0A1M6DTE9"/>
<organism evidence="1 2">
    <name type="scientific">Mesonia phycicola</name>
    <dbReference type="NCBI Taxonomy" id="579105"/>
    <lineage>
        <taxon>Bacteria</taxon>
        <taxon>Pseudomonadati</taxon>
        <taxon>Bacteroidota</taxon>
        <taxon>Flavobacteriia</taxon>
        <taxon>Flavobacteriales</taxon>
        <taxon>Flavobacteriaceae</taxon>
        <taxon>Mesonia</taxon>
    </lineage>
</organism>
<accession>A0A1M6DTE9</accession>
<dbReference type="STRING" id="579105.SAMN04488096_104156"/>
<proteinExistence type="predicted"/>
<gene>
    <name evidence="1" type="ORF">SAMN04488096_104156</name>
</gene>
<dbReference type="Gene3D" id="3.10.450.50">
    <property type="match status" value="1"/>
</dbReference>